<dbReference type="InterPro" id="IPR033336">
    <property type="entry name" value="SAXO1/2"/>
</dbReference>
<dbReference type="GO" id="GO:0005879">
    <property type="term" value="C:axonemal microtubule"/>
    <property type="evidence" value="ECO:0007669"/>
    <property type="project" value="TreeGrafter"/>
</dbReference>
<dbReference type="Proteomes" id="UP000271889">
    <property type="component" value="Unassembled WGS sequence"/>
</dbReference>
<protein>
    <submittedName>
        <fullName evidence="3">Uncharacterized protein</fullName>
    </submittedName>
</protein>
<feature type="region of interest" description="Disordered" evidence="2">
    <location>
        <begin position="93"/>
        <end position="120"/>
    </location>
</feature>
<sequence length="207" mass="23805">MAKDGREEHVGDSSGKTKTRDEMYARGKKVQKEMRNGSKVQEYENKSLRIANGWSTTGKSQQEQTFVARVAYNERQKDSELHDIYTDGKSRKQELTQHSVGHHNAKHFKDSQLLQGDGSFTGKTMNQIEYVAVKGERYEMKRPKDSEIFDSNVPFTGKTLNQQEYITVKGERYKNKRPKDSGILNSDGSFRDKTLNQQEFVTVKGER</sequence>
<dbReference type="GO" id="GO:0036064">
    <property type="term" value="C:ciliary basal body"/>
    <property type="evidence" value="ECO:0007669"/>
    <property type="project" value="TreeGrafter"/>
</dbReference>
<proteinExistence type="inferred from homology"/>
<feature type="compositionally biased region" description="Basic and acidic residues" evidence="2">
    <location>
        <begin position="18"/>
        <end position="44"/>
    </location>
</feature>
<reference evidence="3 4" key="1">
    <citation type="submission" date="2018-11" db="EMBL/GenBank/DDBJ databases">
        <authorList>
            <consortium name="Pathogen Informatics"/>
        </authorList>
    </citation>
    <scope>NUCLEOTIDE SEQUENCE [LARGE SCALE GENOMIC DNA]</scope>
</reference>
<evidence type="ECO:0000313" key="3">
    <source>
        <dbReference type="EMBL" id="VDK48778.1"/>
    </source>
</evidence>
<evidence type="ECO:0000256" key="2">
    <source>
        <dbReference type="SAM" id="MobiDB-lite"/>
    </source>
</evidence>
<evidence type="ECO:0000313" key="4">
    <source>
        <dbReference type="Proteomes" id="UP000271889"/>
    </source>
</evidence>
<dbReference type="PANTHER" id="PTHR31516">
    <property type="entry name" value="STABILIZER OF AXONEMAL MICROTUBULES 2"/>
    <property type="match status" value="1"/>
</dbReference>
<evidence type="ECO:0000256" key="1">
    <source>
        <dbReference type="ARBA" id="ARBA00008738"/>
    </source>
</evidence>
<dbReference type="EMBL" id="UYRV01002490">
    <property type="protein sequence ID" value="VDK48778.1"/>
    <property type="molecule type" value="Genomic_DNA"/>
</dbReference>
<keyword evidence="4" id="KW-1185">Reference proteome</keyword>
<dbReference type="GO" id="GO:0005814">
    <property type="term" value="C:centriole"/>
    <property type="evidence" value="ECO:0007669"/>
    <property type="project" value="TreeGrafter"/>
</dbReference>
<dbReference type="AlphaFoldDB" id="A0A3P6S3U7"/>
<feature type="region of interest" description="Disordered" evidence="2">
    <location>
        <begin position="1"/>
        <end position="44"/>
    </location>
</feature>
<dbReference type="OrthoDB" id="365640at2759"/>
<dbReference type="GO" id="GO:0036126">
    <property type="term" value="C:sperm flagellum"/>
    <property type="evidence" value="ECO:0007669"/>
    <property type="project" value="TreeGrafter"/>
</dbReference>
<feature type="non-terminal residue" evidence="3">
    <location>
        <position position="207"/>
    </location>
</feature>
<organism evidence="3 4">
    <name type="scientific">Cylicostephanus goldi</name>
    <name type="common">Nematode worm</name>
    <dbReference type="NCBI Taxonomy" id="71465"/>
    <lineage>
        <taxon>Eukaryota</taxon>
        <taxon>Metazoa</taxon>
        <taxon>Ecdysozoa</taxon>
        <taxon>Nematoda</taxon>
        <taxon>Chromadorea</taxon>
        <taxon>Rhabditida</taxon>
        <taxon>Rhabditina</taxon>
        <taxon>Rhabditomorpha</taxon>
        <taxon>Strongyloidea</taxon>
        <taxon>Strongylidae</taxon>
        <taxon>Cylicostephanus</taxon>
    </lineage>
</organism>
<dbReference type="PANTHER" id="PTHR31516:SF21">
    <property type="entry name" value="NLPC_P60 DOMAIN-CONTAINING PROTEIN"/>
    <property type="match status" value="1"/>
</dbReference>
<comment type="similarity">
    <text evidence="1">Belongs to the FAM154 family.</text>
</comment>
<accession>A0A3P6S3U7</accession>
<gene>
    <name evidence="3" type="ORF">CGOC_LOCUS1364</name>
</gene>
<dbReference type="GO" id="GO:0008017">
    <property type="term" value="F:microtubule binding"/>
    <property type="evidence" value="ECO:0007669"/>
    <property type="project" value="InterPro"/>
</dbReference>
<name>A0A3P6S3U7_CYLGO</name>
<feature type="compositionally biased region" description="Basic and acidic residues" evidence="2">
    <location>
        <begin position="1"/>
        <end position="11"/>
    </location>
</feature>